<comment type="similarity">
    <text evidence="7 8">Belongs to the PINc/VapC protein family.</text>
</comment>
<protein>
    <recommendedName>
        <fullName evidence="8">Ribonuclease VapC</fullName>
        <shortName evidence="8">RNase VapC</shortName>
        <ecNumber evidence="8">3.1.-.-</ecNumber>
    </recommendedName>
    <alternativeName>
        <fullName evidence="8">Toxin VapC</fullName>
    </alternativeName>
</protein>
<dbReference type="EC" id="3.1.-.-" evidence="8"/>
<dbReference type="PANTHER" id="PTHR33653:SF1">
    <property type="entry name" value="RIBONUCLEASE VAPC2"/>
    <property type="match status" value="1"/>
</dbReference>
<comment type="function">
    <text evidence="8">Toxic component of a toxin-antitoxin (TA) system. An RNase.</text>
</comment>
<evidence type="ECO:0000256" key="4">
    <source>
        <dbReference type="ARBA" id="ARBA00022723"/>
    </source>
</evidence>
<proteinExistence type="inferred from homology"/>
<comment type="cofactor">
    <cofactor evidence="1 8">
        <name>Mg(2+)</name>
        <dbReference type="ChEBI" id="CHEBI:18420"/>
    </cofactor>
</comment>
<keyword evidence="6 8" id="KW-0460">Magnesium</keyword>
<dbReference type="Proteomes" id="UP000019140">
    <property type="component" value="Unassembled WGS sequence"/>
</dbReference>
<keyword evidence="4 8" id="KW-0479">Metal-binding</keyword>
<sequence length="132" mass="14804">MKRLFDTNAYVALKRGDPHVEELVRACELLYVSIIVLGELYFGFHDGSRRRHNLAELEQFLSHPYVSVALLSQTTADRFGRIATHLKRAGTPIPTNDMWIAAQAMELGVEVISFDAHFSRVPGLVVVNPSEP</sequence>
<accession>W4M705</accession>
<dbReference type="GO" id="GO:0004540">
    <property type="term" value="F:RNA nuclease activity"/>
    <property type="evidence" value="ECO:0007669"/>
    <property type="project" value="InterPro"/>
</dbReference>
<name>W4M705_9BACT</name>
<dbReference type="HOGENOM" id="CLU_118482_5_0_7"/>
<dbReference type="EMBL" id="AZHX01000812">
    <property type="protein sequence ID" value="ETX05985.1"/>
    <property type="molecule type" value="Genomic_DNA"/>
</dbReference>
<evidence type="ECO:0000256" key="7">
    <source>
        <dbReference type="ARBA" id="ARBA00038093"/>
    </source>
</evidence>
<dbReference type="CDD" id="cd18753">
    <property type="entry name" value="PIN_VapC4-5_FitB-like"/>
    <property type="match status" value="1"/>
</dbReference>
<dbReference type="PANTHER" id="PTHR33653">
    <property type="entry name" value="RIBONUCLEASE VAPC2"/>
    <property type="match status" value="1"/>
</dbReference>
<evidence type="ECO:0000256" key="3">
    <source>
        <dbReference type="ARBA" id="ARBA00022722"/>
    </source>
</evidence>
<dbReference type="GO" id="GO:0000287">
    <property type="term" value="F:magnesium ion binding"/>
    <property type="evidence" value="ECO:0007669"/>
    <property type="project" value="UniProtKB-UniRule"/>
</dbReference>
<dbReference type="Gene3D" id="3.40.50.1010">
    <property type="entry name" value="5'-nuclease"/>
    <property type="match status" value="1"/>
</dbReference>
<evidence type="ECO:0000256" key="2">
    <source>
        <dbReference type="ARBA" id="ARBA00022649"/>
    </source>
</evidence>
<dbReference type="InterPro" id="IPR002716">
    <property type="entry name" value="PIN_dom"/>
</dbReference>
<dbReference type="GO" id="GO:0016787">
    <property type="term" value="F:hydrolase activity"/>
    <property type="evidence" value="ECO:0007669"/>
    <property type="project" value="UniProtKB-KW"/>
</dbReference>
<reference evidence="10 11" key="1">
    <citation type="journal article" date="2014" name="Nature">
        <title>An environmental bacterial taxon with a large and distinct metabolic repertoire.</title>
        <authorList>
            <person name="Wilson M.C."/>
            <person name="Mori T."/>
            <person name="Ruckert C."/>
            <person name="Uria A.R."/>
            <person name="Helf M.J."/>
            <person name="Takada K."/>
            <person name="Gernert C."/>
            <person name="Steffens U.A."/>
            <person name="Heycke N."/>
            <person name="Schmitt S."/>
            <person name="Rinke C."/>
            <person name="Helfrich E.J."/>
            <person name="Brachmann A.O."/>
            <person name="Gurgui C."/>
            <person name="Wakimoto T."/>
            <person name="Kracht M."/>
            <person name="Crusemann M."/>
            <person name="Hentschel U."/>
            <person name="Abe I."/>
            <person name="Matsunaga S."/>
            <person name="Kalinowski J."/>
            <person name="Takeyama H."/>
            <person name="Piel J."/>
        </authorList>
    </citation>
    <scope>NUCLEOTIDE SEQUENCE [LARGE SCALE GENOMIC DNA]</scope>
    <source>
        <strain evidence="11">TSY2</strain>
    </source>
</reference>
<evidence type="ECO:0000256" key="8">
    <source>
        <dbReference type="HAMAP-Rule" id="MF_00265"/>
    </source>
</evidence>
<dbReference type="InterPro" id="IPR022907">
    <property type="entry name" value="VapC_family"/>
</dbReference>
<keyword evidence="2 8" id="KW-1277">Toxin-antitoxin system</keyword>
<dbReference type="Pfam" id="PF01850">
    <property type="entry name" value="PIN"/>
    <property type="match status" value="1"/>
</dbReference>
<dbReference type="AlphaFoldDB" id="W4M705"/>
<dbReference type="InterPro" id="IPR050556">
    <property type="entry name" value="Type_II_TA_system_RNase"/>
</dbReference>
<evidence type="ECO:0000313" key="11">
    <source>
        <dbReference type="Proteomes" id="UP000019140"/>
    </source>
</evidence>
<dbReference type="InterPro" id="IPR029060">
    <property type="entry name" value="PIN-like_dom_sf"/>
</dbReference>
<keyword evidence="3 8" id="KW-0540">Nuclease</keyword>
<keyword evidence="11" id="KW-1185">Reference proteome</keyword>
<keyword evidence="8" id="KW-0800">Toxin</keyword>
<dbReference type="SUPFAM" id="SSF88723">
    <property type="entry name" value="PIN domain-like"/>
    <property type="match status" value="1"/>
</dbReference>
<dbReference type="HAMAP" id="MF_00265">
    <property type="entry name" value="VapC_Nob1"/>
    <property type="match status" value="1"/>
</dbReference>
<gene>
    <name evidence="8" type="primary">vapC</name>
    <name evidence="10" type="ORF">ETSY2_19805</name>
</gene>
<feature type="domain" description="PIN" evidence="9">
    <location>
        <begin position="4"/>
        <end position="123"/>
    </location>
</feature>
<evidence type="ECO:0000256" key="5">
    <source>
        <dbReference type="ARBA" id="ARBA00022801"/>
    </source>
</evidence>
<organism evidence="10 11">
    <name type="scientific">Candidatus Entotheonella gemina</name>
    <dbReference type="NCBI Taxonomy" id="1429439"/>
    <lineage>
        <taxon>Bacteria</taxon>
        <taxon>Pseudomonadati</taxon>
        <taxon>Nitrospinota/Tectimicrobiota group</taxon>
        <taxon>Candidatus Tectimicrobiota</taxon>
        <taxon>Candidatus Entotheonellia</taxon>
        <taxon>Candidatus Entotheonellales</taxon>
        <taxon>Candidatus Entotheonellaceae</taxon>
        <taxon>Candidatus Entotheonella</taxon>
    </lineage>
</organism>
<evidence type="ECO:0000259" key="9">
    <source>
        <dbReference type="Pfam" id="PF01850"/>
    </source>
</evidence>
<dbReference type="GO" id="GO:0090729">
    <property type="term" value="F:toxin activity"/>
    <property type="evidence" value="ECO:0007669"/>
    <property type="project" value="UniProtKB-KW"/>
</dbReference>
<keyword evidence="5 8" id="KW-0378">Hydrolase</keyword>
<evidence type="ECO:0000256" key="1">
    <source>
        <dbReference type="ARBA" id="ARBA00001946"/>
    </source>
</evidence>
<feature type="binding site" evidence="8">
    <location>
        <position position="6"/>
    </location>
    <ligand>
        <name>Mg(2+)</name>
        <dbReference type="ChEBI" id="CHEBI:18420"/>
    </ligand>
</feature>
<evidence type="ECO:0000256" key="6">
    <source>
        <dbReference type="ARBA" id="ARBA00022842"/>
    </source>
</evidence>
<comment type="caution">
    <text evidence="10">The sequence shown here is derived from an EMBL/GenBank/DDBJ whole genome shotgun (WGS) entry which is preliminary data.</text>
</comment>
<evidence type="ECO:0000313" key="10">
    <source>
        <dbReference type="EMBL" id="ETX05985.1"/>
    </source>
</evidence>
<feature type="binding site" evidence="8">
    <location>
        <position position="97"/>
    </location>
    <ligand>
        <name>Mg(2+)</name>
        <dbReference type="ChEBI" id="CHEBI:18420"/>
    </ligand>
</feature>